<name>A0ABV6B1L4_9DEIO</name>
<protein>
    <submittedName>
        <fullName evidence="5">GbsR/MarR family transcriptional regulator</fullName>
    </submittedName>
</protein>
<accession>A0ABV6B1L4</accession>
<dbReference type="SUPFAM" id="SSF46785">
    <property type="entry name" value="Winged helix' DNA-binding domain"/>
    <property type="match status" value="1"/>
</dbReference>
<evidence type="ECO:0000256" key="1">
    <source>
        <dbReference type="ARBA" id="ARBA00023015"/>
    </source>
</evidence>
<dbReference type="RefSeq" id="WP_380012893.1">
    <property type="nucleotide sequence ID" value="NZ_JBHLYR010000052.1"/>
</dbReference>
<feature type="domain" description="HTH marR-type" evidence="4">
    <location>
        <begin position="20"/>
        <end position="76"/>
    </location>
</feature>
<dbReference type="InterPro" id="IPR036388">
    <property type="entry name" value="WH-like_DNA-bd_sf"/>
</dbReference>
<dbReference type="InterPro" id="IPR052362">
    <property type="entry name" value="HTH-GbsR_regulator"/>
</dbReference>
<keyword evidence="3" id="KW-0804">Transcription</keyword>
<dbReference type="Proteomes" id="UP001589733">
    <property type="component" value="Unassembled WGS sequence"/>
</dbReference>
<proteinExistence type="predicted"/>
<comment type="caution">
    <text evidence="5">The sequence shown here is derived from an EMBL/GenBank/DDBJ whole genome shotgun (WGS) entry which is preliminary data.</text>
</comment>
<evidence type="ECO:0000256" key="2">
    <source>
        <dbReference type="ARBA" id="ARBA00023125"/>
    </source>
</evidence>
<reference evidence="5 6" key="1">
    <citation type="submission" date="2024-09" db="EMBL/GenBank/DDBJ databases">
        <authorList>
            <person name="Sun Q."/>
            <person name="Mori K."/>
        </authorList>
    </citation>
    <scope>NUCLEOTIDE SEQUENCE [LARGE SCALE GENOMIC DNA]</scope>
    <source>
        <strain evidence="5 6">JCM 13503</strain>
    </source>
</reference>
<dbReference type="PANTHER" id="PTHR38465">
    <property type="entry name" value="HTH-TYPE TRANSCRIPTIONAL REGULATOR MJ1563-RELATED"/>
    <property type="match status" value="1"/>
</dbReference>
<keyword evidence="6" id="KW-1185">Reference proteome</keyword>
<dbReference type="PANTHER" id="PTHR38465:SF2">
    <property type="entry name" value="HTH-TYPE TRANSCRIPTIONAL REGULATOR MMPR5"/>
    <property type="match status" value="1"/>
</dbReference>
<evidence type="ECO:0000256" key="3">
    <source>
        <dbReference type="ARBA" id="ARBA00023163"/>
    </source>
</evidence>
<evidence type="ECO:0000313" key="5">
    <source>
        <dbReference type="EMBL" id="MFB9993647.1"/>
    </source>
</evidence>
<dbReference type="InterPro" id="IPR036390">
    <property type="entry name" value="WH_DNA-bd_sf"/>
</dbReference>
<evidence type="ECO:0000313" key="6">
    <source>
        <dbReference type="Proteomes" id="UP001589733"/>
    </source>
</evidence>
<keyword evidence="2" id="KW-0238">DNA-binding</keyword>
<sequence>MLEPRLQFIERTGIVMEGPGVQRVAGRMLGALLTAPPHGHTASELAELLGFSRAGISTATRTLTLIGLIERVSVRGERSDCCRMVPGAWATLTEQGQRKLDAIHQLADAGLAALPEGSDPGPLQEMQNFYFSWQQEFPEERP</sequence>
<dbReference type="InterPro" id="IPR000835">
    <property type="entry name" value="HTH_MarR-typ"/>
</dbReference>
<keyword evidence="1" id="KW-0805">Transcription regulation</keyword>
<gene>
    <name evidence="5" type="ORF">ACFFLM_16920</name>
</gene>
<dbReference type="EMBL" id="JBHLYR010000052">
    <property type="protein sequence ID" value="MFB9993647.1"/>
    <property type="molecule type" value="Genomic_DNA"/>
</dbReference>
<dbReference type="Pfam" id="PF12802">
    <property type="entry name" value="MarR_2"/>
    <property type="match status" value="1"/>
</dbReference>
<organism evidence="5 6">
    <name type="scientific">Deinococcus oregonensis</name>
    <dbReference type="NCBI Taxonomy" id="1805970"/>
    <lineage>
        <taxon>Bacteria</taxon>
        <taxon>Thermotogati</taxon>
        <taxon>Deinococcota</taxon>
        <taxon>Deinococci</taxon>
        <taxon>Deinococcales</taxon>
        <taxon>Deinococcaceae</taxon>
        <taxon>Deinococcus</taxon>
    </lineage>
</organism>
<dbReference type="Gene3D" id="1.10.10.10">
    <property type="entry name" value="Winged helix-like DNA-binding domain superfamily/Winged helix DNA-binding domain"/>
    <property type="match status" value="1"/>
</dbReference>
<evidence type="ECO:0000259" key="4">
    <source>
        <dbReference type="Pfam" id="PF12802"/>
    </source>
</evidence>